<sequence>MYDAAACVNVLILAYRLKQEEKVRDTEDYVSDWLISGKWKNGTLYYPTGLAFLYFLSVLIKSNKKARARFESHVLKSVKDCSVKFPLDFAFKKLILDNLQVEEPNDARKLEKELLNMQKEDGSWPADAAWWHKDKVYWGGEGISTIFALAALISS</sequence>
<evidence type="ECO:0000256" key="1">
    <source>
        <dbReference type="SAM" id="Phobius"/>
    </source>
</evidence>
<organism evidence="2 3">
    <name type="scientific">Allacma fusca</name>
    <dbReference type="NCBI Taxonomy" id="39272"/>
    <lineage>
        <taxon>Eukaryota</taxon>
        <taxon>Metazoa</taxon>
        <taxon>Ecdysozoa</taxon>
        <taxon>Arthropoda</taxon>
        <taxon>Hexapoda</taxon>
        <taxon>Collembola</taxon>
        <taxon>Symphypleona</taxon>
        <taxon>Sminthuridae</taxon>
        <taxon>Allacma</taxon>
    </lineage>
</organism>
<keyword evidence="1" id="KW-1133">Transmembrane helix</keyword>
<keyword evidence="1" id="KW-0472">Membrane</keyword>
<protein>
    <recommendedName>
        <fullName evidence="4">Cycloartenol synthase</fullName>
    </recommendedName>
</protein>
<accession>A0A8J2JHJ7</accession>
<dbReference type="EMBL" id="CAJVCH010057305">
    <property type="protein sequence ID" value="CAG7718927.1"/>
    <property type="molecule type" value="Genomic_DNA"/>
</dbReference>
<evidence type="ECO:0000313" key="3">
    <source>
        <dbReference type="Proteomes" id="UP000708208"/>
    </source>
</evidence>
<evidence type="ECO:0008006" key="4">
    <source>
        <dbReference type="Google" id="ProtNLM"/>
    </source>
</evidence>
<feature type="transmembrane region" description="Helical" evidence="1">
    <location>
        <begin position="43"/>
        <end position="60"/>
    </location>
</feature>
<reference evidence="2" key="1">
    <citation type="submission" date="2021-06" db="EMBL/GenBank/DDBJ databases">
        <authorList>
            <person name="Hodson N. C."/>
            <person name="Mongue J. A."/>
            <person name="Jaron S. K."/>
        </authorList>
    </citation>
    <scope>NUCLEOTIDE SEQUENCE</scope>
</reference>
<dbReference type="AlphaFoldDB" id="A0A8J2JHJ7"/>
<gene>
    <name evidence="2" type="ORF">AFUS01_LOCUS8284</name>
</gene>
<evidence type="ECO:0000313" key="2">
    <source>
        <dbReference type="EMBL" id="CAG7718927.1"/>
    </source>
</evidence>
<comment type="caution">
    <text evidence="2">The sequence shown here is derived from an EMBL/GenBank/DDBJ whole genome shotgun (WGS) entry which is preliminary data.</text>
</comment>
<proteinExistence type="predicted"/>
<dbReference type="Proteomes" id="UP000708208">
    <property type="component" value="Unassembled WGS sequence"/>
</dbReference>
<name>A0A8J2JHJ7_9HEXA</name>
<dbReference type="OrthoDB" id="2012566at2759"/>
<keyword evidence="1" id="KW-0812">Transmembrane</keyword>
<keyword evidence="3" id="KW-1185">Reference proteome</keyword>